<dbReference type="PANTHER" id="PTHR11773">
    <property type="entry name" value="GLYCINE DEHYDROGENASE, DECARBOXYLATING"/>
    <property type="match status" value="1"/>
</dbReference>
<keyword evidence="3 6" id="KW-0663">Pyridoxal phosphate</keyword>
<gene>
    <name evidence="6 9" type="primary">gcvPB</name>
    <name evidence="9" type="ORF">ABFV83_09760</name>
</gene>
<dbReference type="InterPro" id="IPR049316">
    <property type="entry name" value="GDC-P_C"/>
</dbReference>
<dbReference type="RefSeq" id="WP_349948677.1">
    <property type="nucleotide sequence ID" value="NZ_CP157940.1"/>
</dbReference>
<comment type="subunit">
    <text evidence="6">The glycine cleavage system is composed of four proteins: P, T, L and H. In this organism, the P 'protein' is a heterodimer of two subunits.</text>
</comment>
<dbReference type="GO" id="GO:0016594">
    <property type="term" value="F:glycine binding"/>
    <property type="evidence" value="ECO:0007669"/>
    <property type="project" value="TreeGrafter"/>
</dbReference>
<dbReference type="GO" id="GO:0004375">
    <property type="term" value="F:glycine dehydrogenase (decarboxylating) activity"/>
    <property type="evidence" value="ECO:0007669"/>
    <property type="project" value="UniProtKB-EC"/>
</dbReference>
<sequence length="486" mass="53339">MLIFEKGQQGRKMSILPECDVPVSLPEEGSLRKKSLHLPHVSENDISRHYTEAAKKAYGVNDGFYPLGSCTMKYNPKINEDVAALPGFKQIHPLQPEHTVQGCMEVLKTAEQYLCEITGMDRMTFQPAAGAHGEFTGLLLIKAYHESRGDKKRTKIIVPDSAHGTNPASAAMVGFSVISIPSADDGGVDLEELKKAVGEDTAGLMLTNPNTLGLFDKNILEITKIVHDGGGLNYYDGANLNAVMGMIRPGDMGFDVVHLNLHKTFSTPHGGGGPGSGPVGCKNLLAEFLPGNMVEEDKGYMFHRPAQTMGQVKSFYGNFLIVVRAMTYLFMLGKEGIPEASKHAVLNANYMMAQLKDVYDMAYQGPCMHEFVMSLARLKKETGVSAMDIAKGLLDHGIHPPTMYFPLIVPEALMAEPTETESKETLDEVISVLRSLYETARSQPETLHQAPIHTPVTRLDEVRAARNPKLKYDFLDKETDKDDTAN</sequence>
<dbReference type="InterPro" id="IPR020581">
    <property type="entry name" value="GDC_P"/>
</dbReference>
<dbReference type="EC" id="1.4.4.2" evidence="6"/>
<dbReference type="InterPro" id="IPR049315">
    <property type="entry name" value="GDC-P_N"/>
</dbReference>
<dbReference type="GO" id="GO:0019464">
    <property type="term" value="P:glycine decarboxylation via glycine cleavage system"/>
    <property type="evidence" value="ECO:0007669"/>
    <property type="project" value="UniProtKB-UniRule"/>
</dbReference>
<dbReference type="Pfam" id="PF21478">
    <property type="entry name" value="GcvP2_C"/>
    <property type="match status" value="1"/>
</dbReference>
<keyword evidence="4 6" id="KW-0560">Oxidoreductase</keyword>
<feature type="domain" description="Glycine cleavage system P-protein N-terminal" evidence="7">
    <location>
        <begin position="34"/>
        <end position="294"/>
    </location>
</feature>
<dbReference type="FunFam" id="3.90.1150.10:FF:000014">
    <property type="entry name" value="Probable glycine dehydrogenase (decarboxylating) subunit 2"/>
    <property type="match status" value="1"/>
</dbReference>
<evidence type="ECO:0000256" key="2">
    <source>
        <dbReference type="ARBA" id="ARBA00003788"/>
    </source>
</evidence>
<proteinExistence type="inferred from homology"/>
<accession>A0AAU7PUJ1</accession>
<name>A0AAU7PUJ1_9FIRM</name>
<comment type="cofactor">
    <cofactor evidence="1 6">
        <name>pyridoxal 5'-phosphate</name>
        <dbReference type="ChEBI" id="CHEBI:597326"/>
    </cofactor>
</comment>
<dbReference type="EMBL" id="CP157940">
    <property type="protein sequence ID" value="XBS56047.1"/>
    <property type="molecule type" value="Genomic_DNA"/>
</dbReference>
<dbReference type="InterPro" id="IPR015422">
    <property type="entry name" value="PyrdxlP-dep_Trfase_small"/>
</dbReference>
<dbReference type="Gene3D" id="3.90.1150.10">
    <property type="entry name" value="Aspartate Aminotransferase, domain 1"/>
    <property type="match status" value="1"/>
</dbReference>
<dbReference type="FunFam" id="3.40.640.10:FF:000034">
    <property type="entry name" value="Probable glycine dehydrogenase (decarboxylating) subunit 2"/>
    <property type="match status" value="1"/>
</dbReference>
<dbReference type="InterPro" id="IPR015424">
    <property type="entry name" value="PyrdxlP-dep_Trfase"/>
</dbReference>
<dbReference type="InterPro" id="IPR023012">
    <property type="entry name" value="GcvPB"/>
</dbReference>
<feature type="modified residue" description="N6-(pyridoxal phosphate)lysine" evidence="6">
    <location>
        <position position="263"/>
    </location>
</feature>
<dbReference type="Pfam" id="PF02347">
    <property type="entry name" value="GDC-P"/>
    <property type="match status" value="1"/>
</dbReference>
<evidence type="ECO:0000313" key="9">
    <source>
        <dbReference type="EMBL" id="XBS56047.1"/>
    </source>
</evidence>
<evidence type="ECO:0000259" key="7">
    <source>
        <dbReference type="Pfam" id="PF02347"/>
    </source>
</evidence>
<dbReference type="GO" id="GO:0030170">
    <property type="term" value="F:pyridoxal phosphate binding"/>
    <property type="evidence" value="ECO:0007669"/>
    <property type="project" value="TreeGrafter"/>
</dbReference>
<evidence type="ECO:0000256" key="4">
    <source>
        <dbReference type="ARBA" id="ARBA00023002"/>
    </source>
</evidence>
<dbReference type="NCBIfam" id="NF003346">
    <property type="entry name" value="PRK04366.1"/>
    <property type="match status" value="1"/>
</dbReference>
<protein>
    <recommendedName>
        <fullName evidence="6">Probable glycine dehydrogenase (decarboxylating) subunit 2</fullName>
        <ecNumber evidence="6">1.4.4.2</ecNumber>
    </recommendedName>
    <alternativeName>
        <fullName evidence="6">Glycine cleavage system P-protein subunit 2</fullName>
    </alternativeName>
    <alternativeName>
        <fullName evidence="6">Glycine decarboxylase subunit 2</fullName>
    </alternativeName>
    <alternativeName>
        <fullName evidence="6">Glycine dehydrogenase (aminomethyl-transferring) subunit 2</fullName>
    </alternativeName>
</protein>
<dbReference type="GO" id="GO:0005960">
    <property type="term" value="C:glycine cleavage complex"/>
    <property type="evidence" value="ECO:0007669"/>
    <property type="project" value="TreeGrafter"/>
</dbReference>
<evidence type="ECO:0000259" key="8">
    <source>
        <dbReference type="Pfam" id="PF21478"/>
    </source>
</evidence>
<comment type="function">
    <text evidence="2 6">The glycine cleavage system catalyzes the degradation of glycine. The P protein binds the alpha-amino group of glycine through its pyridoxal phosphate cofactor; CO(2) is released and the remaining methylamine moiety is then transferred to the lipoamide cofactor of the H protein.</text>
</comment>
<comment type="catalytic activity">
    <reaction evidence="5 6">
        <text>N(6)-[(R)-lipoyl]-L-lysyl-[glycine-cleavage complex H protein] + glycine + H(+) = N(6)-[(R)-S(8)-aminomethyldihydrolipoyl]-L-lysyl-[glycine-cleavage complex H protein] + CO2</text>
        <dbReference type="Rhea" id="RHEA:24304"/>
        <dbReference type="Rhea" id="RHEA-COMP:10494"/>
        <dbReference type="Rhea" id="RHEA-COMP:10495"/>
        <dbReference type="ChEBI" id="CHEBI:15378"/>
        <dbReference type="ChEBI" id="CHEBI:16526"/>
        <dbReference type="ChEBI" id="CHEBI:57305"/>
        <dbReference type="ChEBI" id="CHEBI:83099"/>
        <dbReference type="ChEBI" id="CHEBI:83143"/>
        <dbReference type="EC" id="1.4.4.2"/>
    </reaction>
</comment>
<evidence type="ECO:0000256" key="1">
    <source>
        <dbReference type="ARBA" id="ARBA00001933"/>
    </source>
</evidence>
<feature type="domain" description="Glycine dehydrogenase C-terminal" evidence="8">
    <location>
        <begin position="340"/>
        <end position="439"/>
    </location>
</feature>
<dbReference type="InterPro" id="IPR015421">
    <property type="entry name" value="PyrdxlP-dep_Trfase_major"/>
</dbReference>
<dbReference type="PANTHER" id="PTHR11773:SF1">
    <property type="entry name" value="GLYCINE DEHYDROGENASE (DECARBOXYLATING), MITOCHONDRIAL"/>
    <property type="match status" value="1"/>
</dbReference>
<comment type="similarity">
    <text evidence="6">Belongs to the GcvP family. C-terminal subunit subfamily.</text>
</comment>
<dbReference type="SUPFAM" id="SSF53383">
    <property type="entry name" value="PLP-dependent transferases"/>
    <property type="match status" value="1"/>
</dbReference>
<dbReference type="Gene3D" id="6.20.440.10">
    <property type="match status" value="1"/>
</dbReference>
<organism evidence="9">
    <name type="scientific">Lacrimispora sp. BS-2</name>
    <dbReference type="NCBI Taxonomy" id="3151850"/>
    <lineage>
        <taxon>Bacteria</taxon>
        <taxon>Bacillati</taxon>
        <taxon>Bacillota</taxon>
        <taxon>Clostridia</taxon>
        <taxon>Lachnospirales</taxon>
        <taxon>Lachnospiraceae</taxon>
        <taxon>Lacrimispora</taxon>
    </lineage>
</organism>
<evidence type="ECO:0000256" key="5">
    <source>
        <dbReference type="ARBA" id="ARBA00049026"/>
    </source>
</evidence>
<evidence type="ECO:0000256" key="3">
    <source>
        <dbReference type="ARBA" id="ARBA00022898"/>
    </source>
</evidence>
<dbReference type="GO" id="GO:0005829">
    <property type="term" value="C:cytosol"/>
    <property type="evidence" value="ECO:0007669"/>
    <property type="project" value="TreeGrafter"/>
</dbReference>
<evidence type="ECO:0000256" key="6">
    <source>
        <dbReference type="HAMAP-Rule" id="MF_00713"/>
    </source>
</evidence>
<reference evidence="9" key="1">
    <citation type="submission" date="2024-06" db="EMBL/GenBank/DDBJ databases">
        <title>Lacrimispora cavernae sp. nov., a novel anaerobe isolated from bat guano pile inside a cave.</title>
        <authorList>
            <person name="Miller S.L."/>
            <person name="Lu N."/>
            <person name="King J."/>
            <person name="Sankaranarayanan K."/>
            <person name="Lawson P.A."/>
        </authorList>
    </citation>
    <scope>NUCLEOTIDE SEQUENCE</scope>
    <source>
        <strain evidence="9">BS-2</strain>
    </source>
</reference>
<dbReference type="HAMAP" id="MF_00713">
    <property type="entry name" value="GcvPB"/>
    <property type="match status" value="1"/>
</dbReference>
<dbReference type="AlphaFoldDB" id="A0AAU7PUJ1"/>
<dbReference type="Gene3D" id="3.40.640.10">
    <property type="entry name" value="Type I PLP-dependent aspartate aminotransferase-like (Major domain)"/>
    <property type="match status" value="1"/>
</dbReference>